<dbReference type="Pfam" id="PF01638">
    <property type="entry name" value="HxlR"/>
    <property type="match status" value="1"/>
</dbReference>
<dbReference type="PROSITE" id="PS51118">
    <property type="entry name" value="HTH_HXLR"/>
    <property type="match status" value="1"/>
</dbReference>
<dbReference type="PANTHER" id="PTHR33204:SF18">
    <property type="entry name" value="TRANSCRIPTIONAL REGULATORY PROTEIN"/>
    <property type="match status" value="1"/>
</dbReference>
<dbReference type="EMBL" id="JAAGOX010000011">
    <property type="protein sequence ID" value="NDW45274.1"/>
    <property type="molecule type" value="Genomic_DNA"/>
</dbReference>
<protein>
    <submittedName>
        <fullName evidence="5">Helix-turn-helix transcriptional regulator</fullName>
    </submittedName>
</protein>
<dbReference type="AlphaFoldDB" id="A0A6B2NSC0"/>
<organism evidence="5">
    <name type="scientific">Ruegeria sp. PrR005</name>
    <dbReference type="NCBI Taxonomy" id="2706882"/>
    <lineage>
        <taxon>Bacteria</taxon>
        <taxon>Pseudomonadati</taxon>
        <taxon>Pseudomonadota</taxon>
        <taxon>Alphaproteobacteria</taxon>
        <taxon>Rhodobacterales</taxon>
        <taxon>Roseobacteraceae</taxon>
        <taxon>Ruegeria</taxon>
    </lineage>
</organism>
<proteinExistence type="predicted"/>
<keyword evidence="3" id="KW-0804">Transcription</keyword>
<reference evidence="5" key="1">
    <citation type="submission" date="2020-02" db="EMBL/GenBank/DDBJ databases">
        <title>Delineation of the pyrene-degrading pathway in Roseobacter clade bacteria by genomic analysis.</title>
        <authorList>
            <person name="Zhou H."/>
            <person name="Wang H."/>
        </authorList>
    </citation>
    <scope>NUCLEOTIDE SEQUENCE</scope>
    <source>
        <strain evidence="5">PrR005</strain>
    </source>
</reference>
<dbReference type="GO" id="GO:0003677">
    <property type="term" value="F:DNA binding"/>
    <property type="evidence" value="ECO:0007669"/>
    <property type="project" value="UniProtKB-KW"/>
</dbReference>
<dbReference type="RefSeq" id="WP_164129218.1">
    <property type="nucleotide sequence ID" value="NZ_JAAGOX010000011.1"/>
</dbReference>
<evidence type="ECO:0000256" key="1">
    <source>
        <dbReference type="ARBA" id="ARBA00023015"/>
    </source>
</evidence>
<sequence>MPIKSYGLICPISKACEILTPRWTIPILTEMSYNGYTKFSDLKRILGNISPAILSKRLSEMEQIGLVERIEDKARNTVDYLPTEKAKALVPILDSLAEWTQKHIDAELAVCSYDLSQLMWYLRQMIVVDELPRRRVVVRMNFTDEEGPFPIYWLVYEPQSCFVEACVDVPSFDVDLYIETTKLSFGAIFYGRSSVAREVEEGRMFLSGDKVLERTIDRWMPKSALASVEGTLQLAAAE</sequence>
<evidence type="ECO:0000313" key="5">
    <source>
        <dbReference type="EMBL" id="NDW45274.1"/>
    </source>
</evidence>
<dbReference type="SUPFAM" id="SSF46785">
    <property type="entry name" value="Winged helix' DNA-binding domain"/>
    <property type="match status" value="1"/>
</dbReference>
<dbReference type="InterPro" id="IPR036388">
    <property type="entry name" value="WH-like_DNA-bd_sf"/>
</dbReference>
<dbReference type="PANTHER" id="PTHR33204">
    <property type="entry name" value="TRANSCRIPTIONAL REGULATOR, MARR FAMILY"/>
    <property type="match status" value="1"/>
</dbReference>
<keyword evidence="1" id="KW-0805">Transcription regulation</keyword>
<dbReference type="InterPro" id="IPR002577">
    <property type="entry name" value="HTH_HxlR"/>
</dbReference>
<evidence type="ECO:0000256" key="3">
    <source>
        <dbReference type="ARBA" id="ARBA00023163"/>
    </source>
</evidence>
<dbReference type="Gene3D" id="1.10.10.10">
    <property type="entry name" value="Winged helix-like DNA-binding domain superfamily/Winged helix DNA-binding domain"/>
    <property type="match status" value="1"/>
</dbReference>
<comment type="caution">
    <text evidence="5">The sequence shown here is derived from an EMBL/GenBank/DDBJ whole genome shotgun (WGS) entry which is preliminary data.</text>
</comment>
<gene>
    <name evidence="5" type="ORF">G0P99_09900</name>
</gene>
<accession>A0A6B2NSC0</accession>
<feature type="domain" description="HTH hxlR-type" evidence="4">
    <location>
        <begin position="10"/>
        <end position="108"/>
    </location>
</feature>
<keyword evidence="2" id="KW-0238">DNA-binding</keyword>
<evidence type="ECO:0000256" key="2">
    <source>
        <dbReference type="ARBA" id="ARBA00023125"/>
    </source>
</evidence>
<name>A0A6B2NSC0_9RHOB</name>
<evidence type="ECO:0000259" key="4">
    <source>
        <dbReference type="PROSITE" id="PS51118"/>
    </source>
</evidence>
<dbReference type="InterPro" id="IPR036390">
    <property type="entry name" value="WH_DNA-bd_sf"/>
</dbReference>